<reference evidence="2" key="2">
    <citation type="journal article" date="2021" name="PeerJ">
        <title>Extensive microbial diversity within the chicken gut microbiome revealed by metagenomics and culture.</title>
        <authorList>
            <person name="Gilroy R."/>
            <person name="Ravi A."/>
            <person name="Getino M."/>
            <person name="Pursley I."/>
            <person name="Horton D.L."/>
            <person name="Alikhan N.F."/>
            <person name="Baker D."/>
            <person name="Gharbi K."/>
            <person name="Hall N."/>
            <person name="Watson M."/>
            <person name="Adriaenssens E.M."/>
            <person name="Foster-Nyarko E."/>
            <person name="Jarju S."/>
            <person name="Secka A."/>
            <person name="Antonio M."/>
            <person name="Oren A."/>
            <person name="Chaudhuri R.R."/>
            <person name="La Ragione R."/>
            <person name="Hildebrand F."/>
            <person name="Pallen M.J."/>
        </authorList>
    </citation>
    <scope>NUCLEOTIDE SEQUENCE</scope>
    <source>
        <strain evidence="2">6276</strain>
    </source>
</reference>
<proteinExistence type="predicted"/>
<protein>
    <recommendedName>
        <fullName evidence="1">DUF6613 domain-containing protein</fullName>
    </recommendedName>
</protein>
<sequence length="202" mass="23069">MAAMTLPSLMQKQQKLETTARLKKFYSGMNQAILAAQSIHGDSKYWAKSEYILDENGNYDYETYNKEAVDIFNLYLLPHLKVLKLTEGQSPGEGPDGKPVAGKFPQVYFADGSSMQLKMGSCFDIYFDSNGDKKPNAYGKDKFIFFFCYKLNKSMISSEIESSSDSYATRDEALDLCKTSKSRCAVLLQKFDNWEFKKDYPW</sequence>
<gene>
    <name evidence="2" type="ORF">IAC10_08965</name>
</gene>
<reference evidence="2" key="1">
    <citation type="submission" date="2020-10" db="EMBL/GenBank/DDBJ databases">
        <authorList>
            <person name="Gilroy R."/>
        </authorList>
    </citation>
    <scope>NUCLEOTIDE SEQUENCE</scope>
    <source>
        <strain evidence="2">6276</strain>
    </source>
</reference>
<feature type="domain" description="DUF6613" evidence="1">
    <location>
        <begin position="8"/>
        <end position="201"/>
    </location>
</feature>
<dbReference type="EMBL" id="DVIU01000178">
    <property type="protein sequence ID" value="HIS36742.1"/>
    <property type="molecule type" value="Genomic_DNA"/>
</dbReference>
<comment type="caution">
    <text evidence="2">The sequence shown here is derived from an EMBL/GenBank/DDBJ whole genome shotgun (WGS) entry which is preliminary data.</text>
</comment>
<evidence type="ECO:0000313" key="2">
    <source>
        <dbReference type="EMBL" id="HIS36742.1"/>
    </source>
</evidence>
<dbReference type="Pfam" id="PF20318">
    <property type="entry name" value="DUF6613"/>
    <property type="match status" value="1"/>
</dbReference>
<dbReference type="Proteomes" id="UP000823928">
    <property type="component" value="Unassembled WGS sequence"/>
</dbReference>
<name>A0A9D1F0E0_9BACT</name>
<accession>A0A9D1F0E0</accession>
<dbReference type="InterPro" id="IPR046721">
    <property type="entry name" value="DUF6613"/>
</dbReference>
<organism evidence="2 3">
    <name type="scientific">Candidatus Scatousia excrementigallinarum</name>
    <dbReference type="NCBI Taxonomy" id="2840935"/>
    <lineage>
        <taxon>Bacteria</taxon>
        <taxon>Candidatus Scatousia</taxon>
    </lineage>
</organism>
<dbReference type="AlphaFoldDB" id="A0A9D1F0E0"/>
<evidence type="ECO:0000259" key="1">
    <source>
        <dbReference type="Pfam" id="PF20318"/>
    </source>
</evidence>
<evidence type="ECO:0000313" key="3">
    <source>
        <dbReference type="Proteomes" id="UP000823928"/>
    </source>
</evidence>